<dbReference type="RefSeq" id="WP_084953888.1">
    <property type="nucleotide sequence ID" value="NZ_MZZM01000041.1"/>
</dbReference>
<reference evidence="2 3" key="1">
    <citation type="submission" date="2017-03" db="EMBL/GenBank/DDBJ databases">
        <title>Genomic insights into Mycobacterium simiae human colonization.</title>
        <authorList>
            <person name="Steffani J.L."/>
            <person name="Brunck M.E."/>
            <person name="Cruz E."/>
            <person name="Montiel R."/>
            <person name="Barona F."/>
        </authorList>
    </citation>
    <scope>NUCLEOTIDE SEQUENCE [LARGE SCALE GENOMIC DNA]</scope>
    <source>
        <strain evidence="2 3">MsiGto</strain>
    </source>
</reference>
<gene>
    <name evidence="2" type="ORF">B5M45_29205</name>
</gene>
<name>A0A1X0XJY7_MYCSI</name>
<organism evidence="2 3">
    <name type="scientific">Mycobacterium simiae</name>
    <name type="common">Mycobacterium habana</name>
    <dbReference type="NCBI Taxonomy" id="1784"/>
    <lineage>
        <taxon>Bacteria</taxon>
        <taxon>Bacillati</taxon>
        <taxon>Actinomycetota</taxon>
        <taxon>Actinomycetes</taxon>
        <taxon>Mycobacteriales</taxon>
        <taxon>Mycobacteriaceae</taxon>
        <taxon>Mycobacterium</taxon>
        <taxon>Mycobacterium simiae complex</taxon>
    </lineage>
</organism>
<keyword evidence="3" id="KW-1185">Reference proteome</keyword>
<accession>A0A1X0XJY7</accession>
<comment type="caution">
    <text evidence="2">The sequence shown here is derived from an EMBL/GenBank/DDBJ whole genome shotgun (WGS) entry which is preliminary data.</text>
</comment>
<dbReference type="AlphaFoldDB" id="A0A1X0XJY7"/>
<dbReference type="STRING" id="1784.VC42_12890"/>
<feature type="domain" description="RES" evidence="1">
    <location>
        <begin position="10"/>
        <end position="189"/>
    </location>
</feature>
<dbReference type="InterPro" id="IPR014914">
    <property type="entry name" value="RES_dom"/>
</dbReference>
<evidence type="ECO:0000313" key="3">
    <source>
        <dbReference type="Proteomes" id="UP000193040"/>
    </source>
</evidence>
<dbReference type="Proteomes" id="UP000193040">
    <property type="component" value="Unassembled WGS sequence"/>
</dbReference>
<protein>
    <recommendedName>
        <fullName evidence="1">RES domain-containing protein</fullName>
    </recommendedName>
</protein>
<dbReference type="Pfam" id="PF08808">
    <property type="entry name" value="RES"/>
    <property type="match status" value="1"/>
</dbReference>
<evidence type="ECO:0000313" key="2">
    <source>
        <dbReference type="EMBL" id="ORJ53176.1"/>
    </source>
</evidence>
<evidence type="ECO:0000259" key="1">
    <source>
        <dbReference type="Pfam" id="PF08808"/>
    </source>
</evidence>
<proteinExistence type="predicted"/>
<sequence>MSAGAGENFLWRVGYRASPLDFAPWHLYGFSHRFDDIEHRFRTLYLAESEVTCLREVLADFRPNLAARQRHVQRYGPAAAADFATAPVTAKWRRENVLVRAILELDGPVVDLTKARTRHQIERRHAELLVSYDLKHLDLHEITTDRRVVTQTIAGDLFDTGVAAVRFPSSLDGNPCLALFEGRGAAHPAGEVVPLTDPAPSPLLTVASEWHLALEAAPPRRRRR</sequence>
<dbReference type="EMBL" id="MZZM01000041">
    <property type="protein sequence ID" value="ORJ53176.1"/>
    <property type="molecule type" value="Genomic_DNA"/>
</dbReference>